<dbReference type="OMA" id="YPEYRYC"/>
<reference evidence="11" key="1">
    <citation type="journal article" date="2013" name="Nat. Commun.">
        <title>Whole-genome sequencing of Oryza brachyantha reveals mechanisms underlying Oryza genome evolution.</title>
        <authorList>
            <person name="Chen J."/>
            <person name="Huang Q."/>
            <person name="Gao D."/>
            <person name="Wang J."/>
            <person name="Lang Y."/>
            <person name="Liu T."/>
            <person name="Li B."/>
            <person name="Bai Z."/>
            <person name="Luis Goicoechea J."/>
            <person name="Liang C."/>
            <person name="Chen C."/>
            <person name="Zhang W."/>
            <person name="Sun S."/>
            <person name="Liao Y."/>
            <person name="Zhang X."/>
            <person name="Yang L."/>
            <person name="Song C."/>
            <person name="Wang M."/>
            <person name="Shi J."/>
            <person name="Liu G."/>
            <person name="Liu J."/>
            <person name="Zhou H."/>
            <person name="Zhou W."/>
            <person name="Yu Q."/>
            <person name="An N."/>
            <person name="Chen Y."/>
            <person name="Cai Q."/>
            <person name="Wang B."/>
            <person name="Liu B."/>
            <person name="Min J."/>
            <person name="Huang Y."/>
            <person name="Wu H."/>
            <person name="Li Z."/>
            <person name="Zhang Y."/>
            <person name="Yin Y."/>
            <person name="Song W."/>
            <person name="Jiang J."/>
            <person name="Jackson S.A."/>
            <person name="Wing R.A."/>
            <person name="Wang J."/>
            <person name="Chen M."/>
        </authorList>
    </citation>
    <scope>NUCLEOTIDE SEQUENCE [LARGE SCALE GENOMIC DNA]</scope>
    <source>
        <strain evidence="11">cv. IRGC 101232</strain>
    </source>
</reference>
<evidence type="ECO:0000256" key="6">
    <source>
        <dbReference type="ARBA" id="ARBA00022989"/>
    </source>
</evidence>
<evidence type="ECO:0000313" key="11">
    <source>
        <dbReference type="EnsemblPlants" id="OB03G45750.1"/>
    </source>
</evidence>
<dbReference type="PANTHER" id="PTHR33573">
    <property type="entry name" value="CASP-LIKE PROTEIN 4A4"/>
    <property type="match status" value="1"/>
</dbReference>
<evidence type="ECO:0000259" key="10">
    <source>
        <dbReference type="Pfam" id="PF04535"/>
    </source>
</evidence>
<comment type="subcellular location">
    <subcellularLocation>
        <location evidence="1 8">Cell membrane</location>
        <topology evidence="1 8">Multi-pass membrane protein</topology>
    </subcellularLocation>
</comment>
<sequence>MASNKHGHGGAQDFDNYPEYRYCLGISIIAALYTISQVVRDVHRLSRGRDVIAARKAAGGGGLARRRSARGLPVDVRAVRGGAGDGLHAAGRRQPVHRLRGGRH</sequence>
<feature type="compositionally biased region" description="Basic residues" evidence="9">
    <location>
        <begin position="90"/>
        <end position="104"/>
    </location>
</feature>
<dbReference type="PANTHER" id="PTHR33573:SF60">
    <property type="entry name" value="CASP-LIKE PROTEIN 4B3"/>
    <property type="match status" value="1"/>
</dbReference>
<evidence type="ECO:0000256" key="3">
    <source>
        <dbReference type="ARBA" id="ARBA00011489"/>
    </source>
</evidence>
<keyword evidence="7 8" id="KW-0472">Membrane</keyword>
<feature type="region of interest" description="Disordered" evidence="9">
    <location>
        <begin position="83"/>
        <end position="104"/>
    </location>
</feature>
<comment type="caution">
    <text evidence="8">Lacks conserved residue(s) required for the propagation of feature annotation.</text>
</comment>
<dbReference type="STRING" id="4533.J3LU49"/>
<dbReference type="HOGENOM" id="CLU_2254286_0_0_1"/>
<keyword evidence="4 8" id="KW-1003">Cell membrane</keyword>
<comment type="subunit">
    <text evidence="3 8">Homodimer and heterodimers.</text>
</comment>
<comment type="similarity">
    <text evidence="2 8">Belongs to the Casparian strip membrane proteins (CASP) family.</text>
</comment>
<proteinExistence type="inferred from homology"/>
<dbReference type="Pfam" id="PF04535">
    <property type="entry name" value="CASP_dom"/>
    <property type="match status" value="1"/>
</dbReference>
<organism evidence="11">
    <name type="scientific">Oryza brachyantha</name>
    <name type="common">malo sina</name>
    <dbReference type="NCBI Taxonomy" id="4533"/>
    <lineage>
        <taxon>Eukaryota</taxon>
        <taxon>Viridiplantae</taxon>
        <taxon>Streptophyta</taxon>
        <taxon>Embryophyta</taxon>
        <taxon>Tracheophyta</taxon>
        <taxon>Spermatophyta</taxon>
        <taxon>Magnoliopsida</taxon>
        <taxon>Liliopsida</taxon>
        <taxon>Poales</taxon>
        <taxon>Poaceae</taxon>
        <taxon>BOP clade</taxon>
        <taxon>Oryzoideae</taxon>
        <taxon>Oryzeae</taxon>
        <taxon>Oryzinae</taxon>
        <taxon>Oryza</taxon>
    </lineage>
</organism>
<evidence type="ECO:0000256" key="5">
    <source>
        <dbReference type="ARBA" id="ARBA00022692"/>
    </source>
</evidence>
<dbReference type="Proteomes" id="UP000006038">
    <property type="component" value="Chromosome 3"/>
</dbReference>
<dbReference type="GO" id="GO:0005886">
    <property type="term" value="C:plasma membrane"/>
    <property type="evidence" value="ECO:0007669"/>
    <property type="project" value="UniProtKB-SubCell"/>
</dbReference>
<evidence type="ECO:0000256" key="2">
    <source>
        <dbReference type="ARBA" id="ARBA00007651"/>
    </source>
</evidence>
<evidence type="ECO:0000256" key="9">
    <source>
        <dbReference type="SAM" id="MobiDB-lite"/>
    </source>
</evidence>
<evidence type="ECO:0000256" key="4">
    <source>
        <dbReference type="ARBA" id="ARBA00022475"/>
    </source>
</evidence>
<feature type="transmembrane region" description="Helical" evidence="8">
    <location>
        <begin position="20"/>
        <end position="39"/>
    </location>
</feature>
<evidence type="ECO:0000256" key="7">
    <source>
        <dbReference type="ARBA" id="ARBA00023136"/>
    </source>
</evidence>
<evidence type="ECO:0000256" key="8">
    <source>
        <dbReference type="RuleBase" id="RU361233"/>
    </source>
</evidence>
<feature type="domain" description="Casparian strip membrane protein" evidence="10">
    <location>
        <begin position="1"/>
        <end position="50"/>
    </location>
</feature>
<dbReference type="AlphaFoldDB" id="J3LU49"/>
<reference evidence="11" key="2">
    <citation type="submission" date="2013-04" db="UniProtKB">
        <authorList>
            <consortium name="EnsemblPlants"/>
        </authorList>
    </citation>
    <scope>IDENTIFICATION</scope>
</reference>
<keyword evidence="6 8" id="KW-1133">Transmembrane helix</keyword>
<protein>
    <recommendedName>
        <fullName evidence="8">CASP-like protein</fullName>
    </recommendedName>
</protein>
<evidence type="ECO:0000256" key="1">
    <source>
        <dbReference type="ARBA" id="ARBA00004651"/>
    </source>
</evidence>
<keyword evidence="12" id="KW-1185">Reference proteome</keyword>
<name>J3LU49_ORYBR</name>
<evidence type="ECO:0000313" key="12">
    <source>
        <dbReference type="Proteomes" id="UP000006038"/>
    </source>
</evidence>
<keyword evidence="5 8" id="KW-0812">Transmembrane</keyword>
<dbReference type="EnsemblPlants" id="OB03G45750.1">
    <property type="protein sequence ID" value="OB03G45750.1"/>
    <property type="gene ID" value="OB03G45750"/>
</dbReference>
<dbReference type="InterPro" id="IPR006702">
    <property type="entry name" value="CASP_dom"/>
</dbReference>
<accession>J3LU49</accession>
<dbReference type="Gramene" id="OB03G45750.1">
    <property type="protein sequence ID" value="OB03G45750.1"/>
    <property type="gene ID" value="OB03G45750"/>
</dbReference>